<dbReference type="EMBL" id="CM007902">
    <property type="protein sequence ID" value="OTG03170.1"/>
    <property type="molecule type" value="Genomic_DNA"/>
</dbReference>
<name>A0A251SWF5_HELAN</name>
<evidence type="ECO:0000313" key="2">
    <source>
        <dbReference type="Proteomes" id="UP000215914"/>
    </source>
</evidence>
<organism evidence="1 2">
    <name type="scientific">Helianthus annuus</name>
    <name type="common">Common sunflower</name>
    <dbReference type="NCBI Taxonomy" id="4232"/>
    <lineage>
        <taxon>Eukaryota</taxon>
        <taxon>Viridiplantae</taxon>
        <taxon>Streptophyta</taxon>
        <taxon>Embryophyta</taxon>
        <taxon>Tracheophyta</taxon>
        <taxon>Spermatophyta</taxon>
        <taxon>Magnoliopsida</taxon>
        <taxon>eudicotyledons</taxon>
        <taxon>Gunneridae</taxon>
        <taxon>Pentapetalae</taxon>
        <taxon>asterids</taxon>
        <taxon>campanulids</taxon>
        <taxon>Asterales</taxon>
        <taxon>Asteraceae</taxon>
        <taxon>Asteroideae</taxon>
        <taxon>Heliantheae alliance</taxon>
        <taxon>Heliantheae</taxon>
        <taxon>Helianthus</taxon>
    </lineage>
</organism>
<evidence type="ECO:0000313" key="1">
    <source>
        <dbReference type="EMBL" id="OTG03170.1"/>
    </source>
</evidence>
<keyword evidence="2" id="KW-1185">Reference proteome</keyword>
<dbReference type="AlphaFoldDB" id="A0A251SWF5"/>
<dbReference type="Proteomes" id="UP000215914">
    <property type="component" value="Chromosome 13"/>
</dbReference>
<reference evidence="2" key="1">
    <citation type="journal article" date="2017" name="Nature">
        <title>The sunflower genome provides insights into oil metabolism, flowering and Asterid evolution.</title>
        <authorList>
            <person name="Badouin H."/>
            <person name="Gouzy J."/>
            <person name="Grassa C.J."/>
            <person name="Murat F."/>
            <person name="Staton S.E."/>
            <person name="Cottret L."/>
            <person name="Lelandais-Briere C."/>
            <person name="Owens G.L."/>
            <person name="Carrere S."/>
            <person name="Mayjonade B."/>
            <person name="Legrand L."/>
            <person name="Gill N."/>
            <person name="Kane N.C."/>
            <person name="Bowers J.E."/>
            <person name="Hubner S."/>
            <person name="Bellec A."/>
            <person name="Berard A."/>
            <person name="Berges H."/>
            <person name="Blanchet N."/>
            <person name="Boniface M.C."/>
            <person name="Brunel D."/>
            <person name="Catrice O."/>
            <person name="Chaidir N."/>
            <person name="Claudel C."/>
            <person name="Donnadieu C."/>
            <person name="Faraut T."/>
            <person name="Fievet G."/>
            <person name="Helmstetter N."/>
            <person name="King M."/>
            <person name="Knapp S.J."/>
            <person name="Lai Z."/>
            <person name="Le Paslier M.C."/>
            <person name="Lippi Y."/>
            <person name="Lorenzon L."/>
            <person name="Mandel J.R."/>
            <person name="Marage G."/>
            <person name="Marchand G."/>
            <person name="Marquand E."/>
            <person name="Bret-Mestries E."/>
            <person name="Morien E."/>
            <person name="Nambeesan S."/>
            <person name="Nguyen T."/>
            <person name="Pegot-Espagnet P."/>
            <person name="Pouilly N."/>
            <person name="Raftis F."/>
            <person name="Sallet E."/>
            <person name="Schiex T."/>
            <person name="Thomas J."/>
            <person name="Vandecasteele C."/>
            <person name="Vares D."/>
            <person name="Vear F."/>
            <person name="Vautrin S."/>
            <person name="Crespi M."/>
            <person name="Mangin B."/>
            <person name="Burke J.M."/>
            <person name="Salse J."/>
            <person name="Munos S."/>
            <person name="Vincourt P."/>
            <person name="Rieseberg L.H."/>
            <person name="Langlade N.B."/>
        </authorList>
    </citation>
    <scope>NUCLEOTIDE SEQUENCE [LARGE SCALE GENOMIC DNA]</scope>
    <source>
        <strain evidence="2">cv. SF193</strain>
    </source>
</reference>
<proteinExistence type="predicted"/>
<accession>A0A251SWF5</accession>
<sequence length="96" mass="11324">MFLKVEGPSYWILGLLLRITSKERKSLHRERCCNRCEADTESCSRMSFTWFGINKNVILIMMTVIVRRTVFVCLTARSWSWNGTSNRYCVCQWTFG</sequence>
<protein>
    <submittedName>
        <fullName evidence="1">Uncharacterized protein</fullName>
    </submittedName>
</protein>
<gene>
    <name evidence="1" type="ORF">HannXRQ_Chr13g0421121</name>
</gene>
<dbReference type="InParanoid" id="A0A251SWF5"/>